<dbReference type="AlphaFoldDB" id="A0A195BPB5"/>
<reference evidence="2 3" key="1">
    <citation type="submission" date="2015-09" db="EMBL/GenBank/DDBJ databases">
        <title>Atta colombica WGS genome.</title>
        <authorList>
            <person name="Nygaard S."/>
            <person name="Hu H."/>
            <person name="Boomsma J."/>
            <person name="Zhang G."/>
        </authorList>
    </citation>
    <scope>NUCLEOTIDE SEQUENCE [LARGE SCALE GENOMIC DNA]</scope>
    <source>
        <strain evidence="2">Treedump-2</strain>
        <tissue evidence="2">Whole body</tissue>
    </source>
</reference>
<keyword evidence="1" id="KW-0812">Transmembrane</keyword>
<gene>
    <name evidence="2" type="ORF">ALC53_02839</name>
</gene>
<dbReference type="Proteomes" id="UP000078540">
    <property type="component" value="Unassembled WGS sequence"/>
</dbReference>
<keyword evidence="1" id="KW-0472">Membrane</keyword>
<dbReference type="EMBL" id="KQ976424">
    <property type="protein sequence ID" value="KYM88357.1"/>
    <property type="molecule type" value="Genomic_DNA"/>
</dbReference>
<organism evidence="2 3">
    <name type="scientific">Atta colombica</name>
    <dbReference type="NCBI Taxonomy" id="520822"/>
    <lineage>
        <taxon>Eukaryota</taxon>
        <taxon>Metazoa</taxon>
        <taxon>Ecdysozoa</taxon>
        <taxon>Arthropoda</taxon>
        <taxon>Hexapoda</taxon>
        <taxon>Insecta</taxon>
        <taxon>Pterygota</taxon>
        <taxon>Neoptera</taxon>
        <taxon>Endopterygota</taxon>
        <taxon>Hymenoptera</taxon>
        <taxon>Apocrita</taxon>
        <taxon>Aculeata</taxon>
        <taxon>Formicoidea</taxon>
        <taxon>Formicidae</taxon>
        <taxon>Myrmicinae</taxon>
        <taxon>Atta</taxon>
    </lineage>
</organism>
<protein>
    <submittedName>
        <fullName evidence="2">Uncharacterized protein</fullName>
    </submittedName>
</protein>
<keyword evidence="1" id="KW-1133">Transmembrane helix</keyword>
<accession>A0A195BPB5</accession>
<proteinExistence type="predicted"/>
<evidence type="ECO:0000256" key="1">
    <source>
        <dbReference type="SAM" id="Phobius"/>
    </source>
</evidence>
<evidence type="ECO:0000313" key="3">
    <source>
        <dbReference type="Proteomes" id="UP000078540"/>
    </source>
</evidence>
<evidence type="ECO:0000313" key="2">
    <source>
        <dbReference type="EMBL" id="KYM88357.1"/>
    </source>
</evidence>
<name>A0A195BPB5_9HYME</name>
<sequence length="109" mass="11963">MWLRFVLKAESRRCLAPCWGQSRSLWGVLAPATPLPHSTLTMPEVSNLLVCLGDSEAGGGTRGTRTFGLEASTSNNKNRNINMGIVINYCAIVNLALLTARRFALWQND</sequence>
<feature type="transmembrane region" description="Helical" evidence="1">
    <location>
        <begin position="85"/>
        <end position="104"/>
    </location>
</feature>
<keyword evidence="3" id="KW-1185">Reference proteome</keyword>